<protein>
    <submittedName>
        <fullName evidence="2">Phosphotransferase</fullName>
    </submittedName>
</protein>
<evidence type="ECO:0000313" key="3">
    <source>
        <dbReference type="Proteomes" id="UP000626786"/>
    </source>
</evidence>
<reference evidence="2 3" key="1">
    <citation type="submission" date="2020-08" db="EMBL/GenBank/DDBJ databases">
        <title>A Genomic Blueprint of the Chicken Gut Microbiome.</title>
        <authorList>
            <person name="Gilroy R."/>
            <person name="Ravi A."/>
            <person name="Getino M."/>
            <person name="Pursley I."/>
            <person name="Horton D.L."/>
            <person name="Alikhan N.-F."/>
            <person name="Baker D."/>
            <person name="Gharbi K."/>
            <person name="Hall N."/>
            <person name="Watson M."/>
            <person name="Adriaenssens E.M."/>
            <person name="Foster-Nyarko E."/>
            <person name="Jarju S."/>
            <person name="Secka A."/>
            <person name="Antonio M."/>
            <person name="Oren A."/>
            <person name="Chaudhuri R."/>
            <person name="La Ragione R.M."/>
            <person name="Hildebrand F."/>
            <person name="Pallen M.J."/>
        </authorList>
    </citation>
    <scope>NUCLEOTIDE SEQUENCE [LARGE SCALE GENOMIC DNA]</scope>
    <source>
        <strain evidence="2 3">Sa2YVA2</strain>
    </source>
</reference>
<dbReference type="PANTHER" id="PTHR41283">
    <property type="entry name" value="AMINOGLYCOSIDE PHOSPHOTRANSFERASE"/>
    <property type="match status" value="1"/>
</dbReference>
<evidence type="ECO:0000259" key="1">
    <source>
        <dbReference type="Pfam" id="PF01636"/>
    </source>
</evidence>
<evidence type="ECO:0000313" key="2">
    <source>
        <dbReference type="EMBL" id="MBD7984373.1"/>
    </source>
</evidence>
<dbReference type="Proteomes" id="UP000626786">
    <property type="component" value="Unassembled WGS sequence"/>
</dbReference>
<proteinExistence type="predicted"/>
<dbReference type="PANTHER" id="PTHR41283:SF1">
    <property type="entry name" value="AMINOGLYCOSIDE PHOSPHOTRANSFERASE DOMAIN-CONTAINING PROTEIN"/>
    <property type="match status" value="1"/>
</dbReference>
<dbReference type="Pfam" id="PF01636">
    <property type="entry name" value="APH"/>
    <property type="match status" value="1"/>
</dbReference>
<dbReference type="SUPFAM" id="SSF56112">
    <property type="entry name" value="Protein kinase-like (PK-like)"/>
    <property type="match status" value="1"/>
</dbReference>
<dbReference type="InterPro" id="IPR011009">
    <property type="entry name" value="Kinase-like_dom_sf"/>
</dbReference>
<name>A0ABR8U9I3_9BACL</name>
<sequence length="308" mass="36536">MEKAQIIKNSIPFLYSAIRIEKLDKGYSADEKYIVYFEDRKYLLRLGDINGYERKKNEFHILKKMREYNVQSSDPVIIGVLNELNSCYTIYSYIDGVDVKDVLNNLTQIEQYKIGTEAGRQLYNMHLLEASPTLKSWYERAMAKHYRYLEAYKSCGIKIKNDDKVLDFIEKNQHLLQGRPNRFQHDDFHLGNIIVNNKKYAGVIDFNSFDWGDPLHDFVKVALFQRELSVPFSIGQIKGYFDEKVPEDFWMLYSIYTAMVVFSSVVWSQRYAPDQLNEMIDRIHNLLEDHKDFELLKPLWFEPNVLFR</sequence>
<dbReference type="Gene3D" id="3.90.1200.10">
    <property type="match status" value="1"/>
</dbReference>
<dbReference type="EMBL" id="JACSQN010000005">
    <property type="protein sequence ID" value="MBD7984373.1"/>
    <property type="molecule type" value="Genomic_DNA"/>
</dbReference>
<organism evidence="2 3">
    <name type="scientific">Sporosarcina quadrami</name>
    <dbReference type="NCBI Taxonomy" id="2762234"/>
    <lineage>
        <taxon>Bacteria</taxon>
        <taxon>Bacillati</taxon>
        <taxon>Bacillota</taxon>
        <taxon>Bacilli</taxon>
        <taxon>Bacillales</taxon>
        <taxon>Caryophanaceae</taxon>
        <taxon>Sporosarcina</taxon>
    </lineage>
</organism>
<dbReference type="RefSeq" id="WP_191694068.1">
    <property type="nucleotide sequence ID" value="NZ_JACSQN010000005.1"/>
</dbReference>
<comment type="caution">
    <text evidence="2">The sequence shown here is derived from an EMBL/GenBank/DDBJ whole genome shotgun (WGS) entry which is preliminary data.</text>
</comment>
<dbReference type="InterPro" id="IPR002575">
    <property type="entry name" value="Aminoglycoside_PTrfase"/>
</dbReference>
<keyword evidence="3" id="KW-1185">Reference proteome</keyword>
<feature type="domain" description="Aminoglycoside phosphotransferase" evidence="1">
    <location>
        <begin position="20"/>
        <end position="241"/>
    </location>
</feature>
<accession>A0ABR8U9I3</accession>
<gene>
    <name evidence="2" type="ORF">H9649_07265</name>
</gene>